<feature type="region of interest" description="Disordered" evidence="1">
    <location>
        <begin position="1"/>
        <end position="21"/>
    </location>
</feature>
<dbReference type="AlphaFoldDB" id="A0A4Y9M6Y9"/>
<feature type="region of interest" description="Disordered" evidence="1">
    <location>
        <begin position="144"/>
        <end position="189"/>
    </location>
</feature>
<dbReference type="OrthoDB" id="8256176at2"/>
<sequence length="189" mass="20357">MTALGGAAPRPSGKTPRTNLPPRLSILRRKYIPLYRNSDFAYTLDTLARDKGRIAIVTNRGPGSDGRDGVGRERHCRAGNREQLPSRERHGADSVFAWLRVRAHASPRSPSEDVRGRRSRVVLTPGVCASSLVVMCVARPDAHISHPRGDGGNSASLPGESTKDTVKTIRAGKAGRSGETCGPPRVHLL</sequence>
<protein>
    <submittedName>
        <fullName evidence="2">Uncharacterized protein</fullName>
    </submittedName>
</protein>
<evidence type="ECO:0000313" key="2">
    <source>
        <dbReference type="EMBL" id="TFV50797.1"/>
    </source>
</evidence>
<organism evidence="2 3">
    <name type="scientific">Bradyrhizobium niftali</name>
    <dbReference type="NCBI Taxonomy" id="2560055"/>
    <lineage>
        <taxon>Bacteria</taxon>
        <taxon>Pseudomonadati</taxon>
        <taxon>Pseudomonadota</taxon>
        <taxon>Alphaproteobacteria</taxon>
        <taxon>Hyphomicrobiales</taxon>
        <taxon>Nitrobacteraceae</taxon>
        <taxon>Bradyrhizobium</taxon>
    </lineage>
</organism>
<gene>
    <name evidence="2" type="ORF">E4K65_01460</name>
</gene>
<name>A0A4Y9M6Y9_9BRAD</name>
<keyword evidence="3" id="KW-1185">Reference proteome</keyword>
<dbReference type="Proteomes" id="UP000297966">
    <property type="component" value="Unassembled WGS sequence"/>
</dbReference>
<evidence type="ECO:0000256" key="1">
    <source>
        <dbReference type="SAM" id="MobiDB-lite"/>
    </source>
</evidence>
<dbReference type="EMBL" id="SPQT01000001">
    <property type="protein sequence ID" value="TFV50797.1"/>
    <property type="molecule type" value="Genomic_DNA"/>
</dbReference>
<proteinExistence type="predicted"/>
<accession>A0A4Y9M6Y9</accession>
<evidence type="ECO:0000313" key="3">
    <source>
        <dbReference type="Proteomes" id="UP000297966"/>
    </source>
</evidence>
<reference evidence="2 3" key="1">
    <citation type="submission" date="2019-03" db="EMBL/GenBank/DDBJ databases">
        <title>Bradyrhizobium diversity isolated from nodules of Chamaecrista fasciculata.</title>
        <authorList>
            <person name="Klepa M.S."/>
            <person name="Urquiaga M.O."/>
            <person name="Hungria M."/>
            <person name="Delamuta J.R."/>
        </authorList>
    </citation>
    <scope>NUCLEOTIDE SEQUENCE [LARGE SCALE GENOMIC DNA]</scope>
    <source>
        <strain evidence="2 3">CNPSo 3448</strain>
    </source>
</reference>
<comment type="caution">
    <text evidence="2">The sequence shown here is derived from an EMBL/GenBank/DDBJ whole genome shotgun (WGS) entry which is preliminary data.</text>
</comment>